<dbReference type="EMBL" id="JBETME010000011">
    <property type="protein sequence ID" value="MES4992969.1"/>
    <property type="molecule type" value="Genomic_DNA"/>
</dbReference>
<dbReference type="GeneID" id="92926793"/>
<dbReference type="Proteomes" id="UP001438189">
    <property type="component" value="Unassembled WGS sequence"/>
</dbReference>
<name>A0ABD5LRD0_AGRRD</name>
<comment type="caution">
    <text evidence="2">The sequence shown here is derived from an EMBL/GenBank/DDBJ whole genome shotgun (WGS) entry which is preliminary data.</text>
</comment>
<dbReference type="RefSeq" id="WP_223565234.1">
    <property type="nucleotide sequence ID" value="NZ_JAAQPQ010000013.1"/>
</dbReference>
<protein>
    <submittedName>
        <fullName evidence="2">Glucoamylase family protein</fullName>
    </submittedName>
</protein>
<gene>
    <name evidence="2" type="ORF">ABVB70_21855</name>
</gene>
<proteinExistence type="predicted"/>
<reference evidence="2 3" key="1">
    <citation type="submission" date="2024-06" db="EMBL/GenBank/DDBJ databases">
        <title>Genome sequencing of Agrobacterium spp. from tobacco in Serbia.</title>
        <authorList>
            <person name="Ilicic R.J."/>
            <person name="Studholme D.J."/>
            <person name="Jelusic A."/>
            <person name="Barac G."/>
            <person name="Bagi F."/>
            <person name="Popovic Milovanovic T."/>
        </authorList>
    </citation>
    <scope>NUCLEOTIDE SEQUENCE [LARGE SCALE GENOMIC DNA]</scope>
    <source>
        <strain evidence="2 3">DA1</strain>
    </source>
</reference>
<evidence type="ECO:0000313" key="2">
    <source>
        <dbReference type="EMBL" id="MES4992969.1"/>
    </source>
</evidence>
<organism evidence="2 3">
    <name type="scientific">Agrobacterium radiobacter</name>
    <dbReference type="NCBI Taxonomy" id="362"/>
    <lineage>
        <taxon>Bacteria</taxon>
        <taxon>Pseudomonadati</taxon>
        <taxon>Pseudomonadota</taxon>
        <taxon>Alphaproteobacteria</taxon>
        <taxon>Hyphomicrobiales</taxon>
        <taxon>Rhizobiaceae</taxon>
        <taxon>Rhizobium/Agrobacterium group</taxon>
        <taxon>Agrobacterium</taxon>
        <taxon>Agrobacterium tumefaciens complex</taxon>
    </lineage>
</organism>
<feature type="domain" description="Glycoamylase-like" evidence="1">
    <location>
        <begin position="2"/>
        <end position="59"/>
    </location>
</feature>
<dbReference type="Gene3D" id="1.50.10.140">
    <property type="match status" value="1"/>
</dbReference>
<dbReference type="Pfam" id="PF10091">
    <property type="entry name" value="Glycoamylase"/>
    <property type="match status" value="1"/>
</dbReference>
<evidence type="ECO:0000259" key="1">
    <source>
        <dbReference type="Pfam" id="PF10091"/>
    </source>
</evidence>
<dbReference type="InterPro" id="IPR019282">
    <property type="entry name" value="Glycoamylase-like_cons_dom"/>
</dbReference>
<dbReference type="AlphaFoldDB" id="A0ABD5LRD0"/>
<sequence>MGWNEALVCYVLAAESAAHAIDTASYHSVWARKGEIRNGETYLGVRLPHAEPFGGPLFLS</sequence>
<accession>A0ABD5LRD0</accession>
<evidence type="ECO:0000313" key="3">
    <source>
        <dbReference type="Proteomes" id="UP001438189"/>
    </source>
</evidence>